<protein>
    <recommendedName>
        <fullName evidence="5">MYND-type domain-containing protein</fullName>
    </recommendedName>
</protein>
<organism evidence="6 7">
    <name type="scientific">Favolaschia claudopus</name>
    <dbReference type="NCBI Taxonomy" id="2862362"/>
    <lineage>
        <taxon>Eukaryota</taxon>
        <taxon>Fungi</taxon>
        <taxon>Dikarya</taxon>
        <taxon>Basidiomycota</taxon>
        <taxon>Agaricomycotina</taxon>
        <taxon>Agaricomycetes</taxon>
        <taxon>Agaricomycetidae</taxon>
        <taxon>Agaricales</taxon>
        <taxon>Marasmiineae</taxon>
        <taxon>Mycenaceae</taxon>
        <taxon>Favolaschia</taxon>
    </lineage>
</organism>
<accession>A0AAW0DMD7</accession>
<dbReference type="Proteomes" id="UP001362999">
    <property type="component" value="Unassembled WGS sequence"/>
</dbReference>
<name>A0AAW0DMD7_9AGAR</name>
<proteinExistence type="predicted"/>
<feature type="domain" description="MYND-type" evidence="5">
    <location>
        <begin position="434"/>
        <end position="477"/>
    </location>
</feature>
<evidence type="ECO:0000256" key="3">
    <source>
        <dbReference type="ARBA" id="ARBA00022833"/>
    </source>
</evidence>
<evidence type="ECO:0000313" key="6">
    <source>
        <dbReference type="EMBL" id="KAK7052264.1"/>
    </source>
</evidence>
<dbReference type="InterPro" id="IPR002893">
    <property type="entry name" value="Znf_MYND"/>
</dbReference>
<dbReference type="SUPFAM" id="SSF144232">
    <property type="entry name" value="HIT/MYND zinc finger-like"/>
    <property type="match status" value="1"/>
</dbReference>
<keyword evidence="1" id="KW-0479">Metal-binding</keyword>
<dbReference type="AlphaFoldDB" id="A0AAW0DMD7"/>
<dbReference type="PROSITE" id="PS50865">
    <property type="entry name" value="ZF_MYND_2"/>
    <property type="match status" value="1"/>
</dbReference>
<dbReference type="Pfam" id="PF01753">
    <property type="entry name" value="zf-MYND"/>
    <property type="match status" value="1"/>
</dbReference>
<dbReference type="EMBL" id="JAWWNJ010000007">
    <property type="protein sequence ID" value="KAK7052264.1"/>
    <property type="molecule type" value="Genomic_DNA"/>
</dbReference>
<evidence type="ECO:0000259" key="5">
    <source>
        <dbReference type="PROSITE" id="PS50865"/>
    </source>
</evidence>
<evidence type="ECO:0000256" key="2">
    <source>
        <dbReference type="ARBA" id="ARBA00022771"/>
    </source>
</evidence>
<dbReference type="GO" id="GO:0008270">
    <property type="term" value="F:zinc ion binding"/>
    <property type="evidence" value="ECO:0007669"/>
    <property type="project" value="UniProtKB-KW"/>
</dbReference>
<comment type="caution">
    <text evidence="6">The sequence shown here is derived from an EMBL/GenBank/DDBJ whole genome shotgun (WGS) entry which is preliminary data.</text>
</comment>
<sequence>MPSPTFSELPYALRQVAKAAFRTSDSPEKLLTSLSRIHNHVQRISPPQRGKLLAALYPVIHAHLDPSFIPNTETTAESSFRQRTLCAIAAIQLLDAMCEEEPTNLTGLDVVDLWPRLWAWIEFMHNHDYFPQPPKHSSLAEIKVDRFTTMSSYIAIFEGPKDTPDVWAFVLCVWKNFIEFWEGRSSDNLAAASSAYDHKSLRAIFYVSKFVLYCAPQGSLANLIDAAGGDDPVVHLFVRCITLLYTLYKSCPHQVRTFSLLTLGTFMCAVFQKGKPILSPTKLLAAGIVPLLTQIALTLCTSQYAPVVHRDHVASATFLYLSAFYVSYASEEAAAAGVKAGLLQASLLCGAAFPGTSSAIPILYNRLRQLTSEYHVMRALKKALPEVQALVSAGKVGASRHLDLWYGFVRLANERLEVLVDFRSRLRNTRSCANFHCNELISEKEQLHRCGGCRVYYYCSKACQKASWGRQMHRSACSHVERASDGVDKPGNRFRLAVYLHEYRIRKPDLFLKKLAHIHRKKNTDLCVVLDFGPDDVLRHAHVAETGSWGFVLGKHHYGERSATGRHEMHILQFELPHGKTDTKPVLFRCNTSAQLDGLVDIAGRIPAGVDVANLKDRCPALYQEVMELAAMEVVDIYG</sequence>
<dbReference type="Gene3D" id="6.10.140.2220">
    <property type="match status" value="1"/>
</dbReference>
<gene>
    <name evidence="6" type="ORF">R3P38DRAFT_1640039</name>
</gene>
<evidence type="ECO:0000256" key="4">
    <source>
        <dbReference type="PROSITE-ProRule" id="PRU00134"/>
    </source>
</evidence>
<evidence type="ECO:0000313" key="7">
    <source>
        <dbReference type="Proteomes" id="UP001362999"/>
    </source>
</evidence>
<keyword evidence="7" id="KW-1185">Reference proteome</keyword>
<reference evidence="6 7" key="1">
    <citation type="journal article" date="2024" name="J Genomics">
        <title>Draft genome sequencing and assembly of Favolaschia claudopus CIRM-BRFM 2984 isolated from oak limbs.</title>
        <authorList>
            <person name="Navarro D."/>
            <person name="Drula E."/>
            <person name="Chaduli D."/>
            <person name="Cazenave R."/>
            <person name="Ahrendt S."/>
            <person name="Wang J."/>
            <person name="Lipzen A."/>
            <person name="Daum C."/>
            <person name="Barry K."/>
            <person name="Grigoriev I.V."/>
            <person name="Favel A."/>
            <person name="Rosso M.N."/>
            <person name="Martin F."/>
        </authorList>
    </citation>
    <scope>NUCLEOTIDE SEQUENCE [LARGE SCALE GENOMIC DNA]</scope>
    <source>
        <strain evidence="6 7">CIRM-BRFM 2984</strain>
    </source>
</reference>
<keyword evidence="2 4" id="KW-0863">Zinc-finger</keyword>
<evidence type="ECO:0000256" key="1">
    <source>
        <dbReference type="ARBA" id="ARBA00022723"/>
    </source>
</evidence>
<keyword evidence="3" id="KW-0862">Zinc</keyword>
<dbReference type="Gene3D" id="1.10.220.160">
    <property type="match status" value="1"/>
</dbReference>